<dbReference type="InterPro" id="IPR049468">
    <property type="entry name" value="Restrct_endonuc-II-like_dom"/>
</dbReference>
<dbReference type="EMBL" id="JAPDOG010000016">
    <property type="protein sequence ID" value="MCW3783226.1"/>
    <property type="molecule type" value="Genomic_DNA"/>
</dbReference>
<feature type="domain" description="Restriction endonuclease type II-like" evidence="2">
    <location>
        <begin position="92"/>
        <end position="171"/>
    </location>
</feature>
<organism evidence="3 4">
    <name type="scientific">Defluviimonas salinarum</name>
    <dbReference type="NCBI Taxonomy" id="2992147"/>
    <lineage>
        <taxon>Bacteria</taxon>
        <taxon>Pseudomonadati</taxon>
        <taxon>Pseudomonadota</taxon>
        <taxon>Alphaproteobacteria</taxon>
        <taxon>Rhodobacterales</taxon>
        <taxon>Paracoccaceae</taxon>
        <taxon>Albidovulum</taxon>
    </lineage>
</organism>
<evidence type="ECO:0000313" key="3">
    <source>
        <dbReference type="EMBL" id="MCW3783226.1"/>
    </source>
</evidence>
<feature type="coiled-coil region" evidence="1">
    <location>
        <begin position="230"/>
        <end position="260"/>
    </location>
</feature>
<protein>
    <submittedName>
        <fullName evidence="3">DUF559 domain-containing protein</fullName>
    </submittedName>
</protein>
<proteinExistence type="predicted"/>
<evidence type="ECO:0000259" key="2">
    <source>
        <dbReference type="Pfam" id="PF18741"/>
    </source>
</evidence>
<keyword evidence="4" id="KW-1185">Reference proteome</keyword>
<dbReference type="Gene3D" id="3.40.960.10">
    <property type="entry name" value="VSR Endonuclease"/>
    <property type="match status" value="1"/>
</dbReference>
<dbReference type="Proteomes" id="UP001207582">
    <property type="component" value="Unassembled WGS sequence"/>
</dbReference>
<gene>
    <name evidence="3" type="ORF">OM960_16880</name>
</gene>
<evidence type="ECO:0000313" key="4">
    <source>
        <dbReference type="Proteomes" id="UP001207582"/>
    </source>
</evidence>
<dbReference type="InterPro" id="IPR011335">
    <property type="entry name" value="Restrct_endonuc-II-like"/>
</dbReference>
<sequence>MRLLFVVLFCLIGLVFPLAFVLAGLAAWSIWIDWATPANVTPPGYVDHTRLTARDPDWFRHFSERTESPAEAAFLEATVRAFDLVPENGRLVGKDMVMELQAPVPPYRLDFLVDRFLAVEIDGAAWHSAPEAVENDRRRDRVLRSQGYDILRIPAKVTLNNPGEAIARLRSARRELAKKRDEASRRRSETLHKAMDDWRPGNAAHSLGRVLGAAAQATAQTIHRLDDRAQEIHRRQIDAAAKAAEELNQARVAFERVQAEFDKADRARSEAVKAMFARSEEPGVDGEIAALKRAHHAAETRDWQRLNEAIRRYHAAEGTEARPYTPAAPCADDRLWLSQAHEKILYREELGF</sequence>
<reference evidence="3 4" key="1">
    <citation type="submission" date="2022-10" db="EMBL/GenBank/DDBJ databases">
        <title>Defluviimonas sp. CAU 1641 isolated from mud.</title>
        <authorList>
            <person name="Kim W."/>
        </authorList>
    </citation>
    <scope>NUCLEOTIDE SEQUENCE [LARGE SCALE GENOMIC DNA]</scope>
    <source>
        <strain evidence="3 4">CAU 1641</strain>
    </source>
</reference>
<dbReference type="Pfam" id="PF18741">
    <property type="entry name" value="MTES_1575"/>
    <property type="match status" value="1"/>
</dbReference>
<dbReference type="SUPFAM" id="SSF52980">
    <property type="entry name" value="Restriction endonuclease-like"/>
    <property type="match status" value="1"/>
</dbReference>
<name>A0ABT3J6B7_9RHOB</name>
<evidence type="ECO:0000256" key="1">
    <source>
        <dbReference type="SAM" id="Coils"/>
    </source>
</evidence>
<keyword evidence="1" id="KW-0175">Coiled coil</keyword>
<dbReference type="RefSeq" id="WP_264772782.1">
    <property type="nucleotide sequence ID" value="NZ_JAPDOG010000016.1"/>
</dbReference>
<comment type="caution">
    <text evidence="3">The sequence shown here is derived from an EMBL/GenBank/DDBJ whole genome shotgun (WGS) entry which is preliminary data.</text>
</comment>
<accession>A0ABT3J6B7</accession>